<feature type="region of interest" description="Disordered" evidence="5">
    <location>
        <begin position="272"/>
        <end position="297"/>
    </location>
</feature>
<dbReference type="STRING" id="282301.A0A267E7Z6"/>
<organism evidence="6 7">
    <name type="scientific">Macrostomum lignano</name>
    <dbReference type="NCBI Taxonomy" id="282301"/>
    <lineage>
        <taxon>Eukaryota</taxon>
        <taxon>Metazoa</taxon>
        <taxon>Spiralia</taxon>
        <taxon>Lophotrochozoa</taxon>
        <taxon>Platyhelminthes</taxon>
        <taxon>Rhabditophora</taxon>
        <taxon>Macrostomorpha</taxon>
        <taxon>Macrostomida</taxon>
        <taxon>Macrostomidae</taxon>
        <taxon>Macrostomum</taxon>
    </lineage>
</organism>
<proteinExistence type="predicted"/>
<comment type="caution">
    <text evidence="6">The sequence shown here is derived from an EMBL/GenBank/DDBJ whole genome shotgun (WGS) entry which is preliminary data.</text>
</comment>
<dbReference type="Gene3D" id="2.130.10.10">
    <property type="entry name" value="YVTN repeat-like/Quinoprotein amine dehydrogenase"/>
    <property type="match status" value="1"/>
</dbReference>
<dbReference type="GO" id="GO:0006364">
    <property type="term" value="P:rRNA processing"/>
    <property type="evidence" value="ECO:0007669"/>
    <property type="project" value="InterPro"/>
</dbReference>
<evidence type="ECO:0008006" key="8">
    <source>
        <dbReference type="Google" id="ProtNLM"/>
    </source>
</evidence>
<keyword evidence="1" id="KW-0597">Phosphoprotein</keyword>
<feature type="compositionally biased region" description="Acidic residues" evidence="5">
    <location>
        <begin position="62"/>
        <end position="107"/>
    </location>
</feature>
<sequence length="435" mass="47629">MSQRKFYPTHCWVPQGCFDIVPRHADKDENYAQLLNDEAAKARRDLQAARAAAAGQSGGEVMDADAGGDAENEAPDDDAEDIDDIQPADADAADDGTDDEEDDEDEDSKLVPTDNLVVVAQVQQNQGISEAQIHVYNEPNKQFYEHRCFYLDSMPLCFEFVGRGGHLLAIGRMEQSIQLWDLDLIEALLPSVQLEGHKDAVLDVSWNPRSPQALASASADKSVGLWDLDAKRCVRMLDKLHSDKVQCLAWHPQEPHLLLTGGYDSTVRLSDCRAPQQQQQQSASSASSAPAAGSAPSWRLDGECERLVWDSRNPFFLMASTERGSVQRCDARAPGAPVSTLTAHDGACSGLCLTDSGLLCTGGADGLVRLWRSNPDGEWKSLANRNWNIGEVTKLTVNPDCQCVLGITGLTGFQVWDVREHAKAREYLRTRGVPV</sequence>
<dbReference type="SMART" id="SM00320">
    <property type="entry name" value="WD40"/>
    <property type="match status" value="3"/>
</dbReference>
<dbReference type="SUPFAM" id="SSF50978">
    <property type="entry name" value="WD40 repeat-like"/>
    <property type="match status" value="1"/>
</dbReference>
<feature type="compositionally biased region" description="Low complexity" evidence="5">
    <location>
        <begin position="274"/>
        <end position="297"/>
    </location>
</feature>
<feature type="region of interest" description="Disordered" evidence="5">
    <location>
        <begin position="44"/>
        <end position="112"/>
    </location>
</feature>
<protein>
    <recommendedName>
        <fullName evidence="8">WD_REPEATS_REGION domain-containing protein</fullName>
    </recommendedName>
</protein>
<dbReference type="GO" id="GO:0005634">
    <property type="term" value="C:nucleus"/>
    <property type="evidence" value="ECO:0007669"/>
    <property type="project" value="TreeGrafter"/>
</dbReference>
<evidence type="ECO:0000256" key="2">
    <source>
        <dbReference type="ARBA" id="ARBA00022574"/>
    </source>
</evidence>
<dbReference type="InterPro" id="IPR036322">
    <property type="entry name" value="WD40_repeat_dom_sf"/>
</dbReference>
<dbReference type="InterPro" id="IPR044285">
    <property type="entry name" value="PWP1"/>
</dbReference>
<evidence type="ECO:0000256" key="3">
    <source>
        <dbReference type="ARBA" id="ARBA00022737"/>
    </source>
</evidence>
<keyword evidence="7" id="KW-1185">Reference proteome</keyword>
<keyword evidence="2 4" id="KW-0853">WD repeat</keyword>
<evidence type="ECO:0000256" key="4">
    <source>
        <dbReference type="PROSITE-ProRule" id="PRU00221"/>
    </source>
</evidence>
<keyword evidence="3" id="KW-0677">Repeat</keyword>
<dbReference type="PROSITE" id="PS50294">
    <property type="entry name" value="WD_REPEATS_REGION"/>
    <property type="match status" value="1"/>
</dbReference>
<name>A0A267E7Z6_9PLAT</name>
<evidence type="ECO:0000313" key="6">
    <source>
        <dbReference type="EMBL" id="PAA56987.1"/>
    </source>
</evidence>
<evidence type="ECO:0000256" key="1">
    <source>
        <dbReference type="ARBA" id="ARBA00022553"/>
    </source>
</evidence>
<dbReference type="AlphaFoldDB" id="A0A267E7Z6"/>
<dbReference type="InterPro" id="IPR019775">
    <property type="entry name" value="WD40_repeat_CS"/>
</dbReference>
<dbReference type="InterPro" id="IPR001680">
    <property type="entry name" value="WD40_rpt"/>
</dbReference>
<dbReference type="OrthoDB" id="270624at2759"/>
<evidence type="ECO:0000313" key="7">
    <source>
        <dbReference type="Proteomes" id="UP000215902"/>
    </source>
</evidence>
<dbReference type="Proteomes" id="UP000215902">
    <property type="component" value="Unassembled WGS sequence"/>
</dbReference>
<dbReference type="InterPro" id="IPR015943">
    <property type="entry name" value="WD40/YVTN_repeat-like_dom_sf"/>
</dbReference>
<dbReference type="EMBL" id="NIVC01002550">
    <property type="protein sequence ID" value="PAA56987.1"/>
    <property type="molecule type" value="Genomic_DNA"/>
</dbReference>
<dbReference type="Pfam" id="PF00400">
    <property type="entry name" value="WD40"/>
    <property type="match status" value="3"/>
</dbReference>
<feature type="repeat" description="WD" evidence="4">
    <location>
        <begin position="194"/>
        <end position="236"/>
    </location>
</feature>
<accession>A0A267E7Z6</accession>
<dbReference type="PANTHER" id="PTHR14091:SF0">
    <property type="entry name" value="PERIODIC TRYPTOPHAN PROTEIN 1 HOMOLOG"/>
    <property type="match status" value="1"/>
</dbReference>
<gene>
    <name evidence="6" type="ORF">BOX15_Mlig006833g3</name>
</gene>
<reference evidence="6 7" key="1">
    <citation type="submission" date="2017-06" db="EMBL/GenBank/DDBJ databases">
        <title>A platform for efficient transgenesis in Macrostomum lignano, a flatworm model organism for stem cell research.</title>
        <authorList>
            <person name="Berezikov E."/>
        </authorList>
    </citation>
    <scope>NUCLEOTIDE SEQUENCE [LARGE SCALE GENOMIC DNA]</scope>
    <source>
        <strain evidence="6">DV1</strain>
        <tissue evidence="6">Whole organism</tissue>
    </source>
</reference>
<evidence type="ECO:0000256" key="5">
    <source>
        <dbReference type="SAM" id="MobiDB-lite"/>
    </source>
</evidence>
<dbReference type="PROSITE" id="PS00678">
    <property type="entry name" value="WD_REPEATS_1"/>
    <property type="match status" value="1"/>
</dbReference>
<dbReference type="PROSITE" id="PS50082">
    <property type="entry name" value="WD_REPEATS_2"/>
    <property type="match status" value="1"/>
</dbReference>
<dbReference type="PANTHER" id="PTHR14091">
    <property type="entry name" value="PERIODIC TRYPTOPHAN PROTEIN 1"/>
    <property type="match status" value="1"/>
</dbReference>